<organism evidence="2 3">
    <name type="scientific">Candidatus Roizmanbacteria bacterium CG22_combo_CG10-13_8_21_14_all_38_20</name>
    <dbReference type="NCBI Taxonomy" id="1974862"/>
    <lineage>
        <taxon>Bacteria</taxon>
        <taxon>Candidatus Roizmaniibacteriota</taxon>
    </lineage>
</organism>
<feature type="transmembrane region" description="Helical" evidence="1">
    <location>
        <begin position="311"/>
        <end position="330"/>
    </location>
</feature>
<dbReference type="EMBL" id="PCTA01000010">
    <property type="protein sequence ID" value="PIP61931.1"/>
    <property type="molecule type" value="Genomic_DNA"/>
</dbReference>
<feature type="transmembrane region" description="Helical" evidence="1">
    <location>
        <begin position="169"/>
        <end position="187"/>
    </location>
</feature>
<feature type="transmembrane region" description="Helical" evidence="1">
    <location>
        <begin position="193"/>
        <end position="212"/>
    </location>
</feature>
<feature type="transmembrane region" description="Helical" evidence="1">
    <location>
        <begin position="148"/>
        <end position="164"/>
    </location>
</feature>
<feature type="transmembrane region" description="Helical" evidence="1">
    <location>
        <begin position="1108"/>
        <end position="1128"/>
    </location>
</feature>
<protein>
    <recommendedName>
        <fullName evidence="4">Membrane protein 6-pyruvoyl-tetrahydropterin synthase-related domain-containing protein</fullName>
    </recommendedName>
</protein>
<evidence type="ECO:0008006" key="4">
    <source>
        <dbReference type="Google" id="ProtNLM"/>
    </source>
</evidence>
<reference evidence="2 3" key="1">
    <citation type="submission" date="2017-09" db="EMBL/GenBank/DDBJ databases">
        <title>Depth-based differentiation of microbial function through sediment-hosted aquifers and enrichment of novel symbionts in the deep terrestrial subsurface.</title>
        <authorList>
            <person name="Probst A.J."/>
            <person name="Ladd B."/>
            <person name="Jarett J.K."/>
            <person name="Geller-Mcgrath D.E."/>
            <person name="Sieber C.M."/>
            <person name="Emerson J.B."/>
            <person name="Anantharaman K."/>
            <person name="Thomas B.C."/>
            <person name="Malmstrom R."/>
            <person name="Stieglmeier M."/>
            <person name="Klingl A."/>
            <person name="Woyke T."/>
            <person name="Ryan C.M."/>
            <person name="Banfield J.F."/>
        </authorList>
    </citation>
    <scope>NUCLEOTIDE SEQUENCE [LARGE SCALE GENOMIC DNA]</scope>
    <source>
        <strain evidence="2">CG22_combo_CG10-13_8_21_14_all_38_20</strain>
    </source>
</reference>
<proteinExistence type="predicted"/>
<sequence>MKWLKGRKQDILGLAILIAISMIPLIWVSGGYLLDGHDNVFPLVPQVFLHGRLFTWISNEGFGLDQTRFMGTIPMHLLEALPAMLGFSITVAQRFTYIFWMLAMSLSMYLFVRRTGLGNWVVATIAAVLYVINFYILQAWFIAEVAKFSAYTALPLLLLVFYEVYRKRLSILTGSLLNGLILFIFNAGGLFGIPLYGGLITTIVVFVLFFSLHDCLKGSLSTAFRFLLLILGTLILAVLANMYMLLPVFFELSKAVIDGVASVGGVEGLIEWAGVISKNTSYNNLFRLQGVSEWYDNAQHSYASNYLMTPVLILASFVPLVILILPLYTWKTWSIAKKHRPFVLYLYWLFIIGFVLSAGTHAPLGFVYKAMMRYIPGFLIFRTPYYKFAPTIFFSFSIIAGITIGFFIDRFKPKMHLIMTVAVVSLVVLYHFPFVQTKQFNWRDDLRTRLKVPEYVFDFADYINRADTGDNRVLAIPNLSSSTQADVYNWGFFSLYPLTRYFTNKPVIMNDQLLDRQSRTIINEIYRSLLIGDKQYFEQLARLASIKYLLVRNDFNYKLEWSRSISPDEYEAQIKSFYPNITSLTFGEWTLYTMPVNYSNGVVSVYKPIEVISSDITNLHNLLGTPYRYSLNSIIADSVTQDMYKEASYSSFLNCRLCEVERNIMHVDFTASRILPNSPLFKIIQYRENKQISSVVGVDKITTLLGISNKRVARLIKMYELDVKDEQVLTKTMDDIISQTDILIAEIEKIENTEEKLTLAIKASMYIDKELQYLRNQFKNEAIQRASSSMKSRYLMLLQEFQQDLLNIESYKFGGNIEKDKLFIFQVPRSGLYGFSLKYDSNLGKVGTTVELVIDKSESLLVEINNDSWIDMGDLPLDKGEHRLEIRINNEDIDILKWAETDSSLYPDKSCYGAKLVNDDPIGFGSFKMRFKNPIAQGEEYIFYEINDAIEGGVTNLSTFEYQEDVSDTTEDLRFYDVEAMGKREFVFCGNTQEDSLSILPHTTQIYFPVVYMRELDQQVIVHKLVVDYTKINPTHYNVNVIGDNGDVTVVTLNERFDPDWELLITDGSGETSKVQNHFESDYYANSWLIQKDGDYKLEVRHASQRRFTVSAVISLFFAVSSGAYICYKKFVKKND</sequence>
<evidence type="ECO:0000256" key="1">
    <source>
        <dbReference type="SAM" id="Phobius"/>
    </source>
</evidence>
<keyword evidence="1" id="KW-0812">Transmembrane</keyword>
<evidence type="ECO:0000313" key="2">
    <source>
        <dbReference type="EMBL" id="PIP61931.1"/>
    </source>
</evidence>
<feature type="transmembrane region" description="Helical" evidence="1">
    <location>
        <begin position="415"/>
        <end position="433"/>
    </location>
</feature>
<feature type="transmembrane region" description="Helical" evidence="1">
    <location>
        <begin position="224"/>
        <end position="246"/>
    </location>
</feature>
<comment type="caution">
    <text evidence="2">The sequence shown here is derived from an EMBL/GenBank/DDBJ whole genome shotgun (WGS) entry which is preliminary data.</text>
</comment>
<dbReference type="Proteomes" id="UP000231246">
    <property type="component" value="Unassembled WGS sequence"/>
</dbReference>
<name>A0A2H0BWC2_9BACT</name>
<gene>
    <name evidence="2" type="ORF">COW99_01760</name>
</gene>
<accession>A0A2H0BWC2</accession>
<feature type="transmembrane region" description="Helical" evidence="1">
    <location>
        <begin position="119"/>
        <end position="142"/>
    </location>
</feature>
<feature type="transmembrane region" description="Helical" evidence="1">
    <location>
        <begin position="342"/>
        <end position="368"/>
    </location>
</feature>
<feature type="transmembrane region" description="Helical" evidence="1">
    <location>
        <begin position="388"/>
        <end position="408"/>
    </location>
</feature>
<keyword evidence="1" id="KW-1133">Transmembrane helix</keyword>
<keyword evidence="1" id="KW-0472">Membrane</keyword>
<feature type="transmembrane region" description="Helical" evidence="1">
    <location>
        <begin position="95"/>
        <end position="112"/>
    </location>
</feature>
<feature type="transmembrane region" description="Helical" evidence="1">
    <location>
        <begin position="12"/>
        <end position="34"/>
    </location>
</feature>
<evidence type="ECO:0000313" key="3">
    <source>
        <dbReference type="Proteomes" id="UP000231246"/>
    </source>
</evidence>
<dbReference type="AlphaFoldDB" id="A0A2H0BWC2"/>